<name>A0A6A1VET0_9ROSI</name>
<dbReference type="AlphaFoldDB" id="A0A6A1VET0"/>
<dbReference type="Proteomes" id="UP000516437">
    <property type="component" value="Chromosome 6"/>
</dbReference>
<reference evidence="3" key="3">
    <citation type="submission" date="2019-09" db="EMBL/GenBank/DDBJ databases">
        <authorList>
            <person name="Gao Z."/>
        </authorList>
    </citation>
    <scope>NUCLEOTIDE SEQUENCE</scope>
    <source>
        <tissue evidence="3">Leaves</tissue>
    </source>
</reference>
<evidence type="ECO:0000256" key="1">
    <source>
        <dbReference type="SAM" id="MobiDB-lite"/>
    </source>
</evidence>
<dbReference type="EMBL" id="RXIC02000024">
    <property type="protein sequence ID" value="KAB1210368.1"/>
    <property type="molecule type" value="Genomic_DNA"/>
</dbReference>
<gene>
    <name evidence="2" type="ORF">CJ030_MR0G013877</name>
    <name evidence="3" type="ORF">CJ030_MR6G013860</name>
</gene>
<evidence type="ECO:0000313" key="4">
    <source>
        <dbReference type="Proteomes" id="UP000516437"/>
    </source>
</evidence>
<proteinExistence type="predicted"/>
<evidence type="ECO:0000313" key="3">
    <source>
        <dbReference type="EMBL" id="KAB1210368.1"/>
    </source>
</evidence>
<reference evidence="3 4" key="2">
    <citation type="journal article" date="2019" name="Plant Biotechnol. J.">
        <title>The red bayberry genome and genetic basis of sex determination.</title>
        <authorList>
            <person name="Jia H.M."/>
            <person name="Jia H.J."/>
            <person name="Cai Q.L."/>
            <person name="Wang Y."/>
            <person name="Zhao H.B."/>
            <person name="Yang W.F."/>
            <person name="Wang G.Y."/>
            <person name="Li Y.H."/>
            <person name="Zhan D.L."/>
            <person name="Shen Y.T."/>
            <person name="Niu Q.F."/>
            <person name="Chang L."/>
            <person name="Qiu J."/>
            <person name="Zhao L."/>
            <person name="Xie H.B."/>
            <person name="Fu W.Y."/>
            <person name="Jin J."/>
            <person name="Li X.W."/>
            <person name="Jiao Y."/>
            <person name="Zhou C.C."/>
            <person name="Tu T."/>
            <person name="Chai C.Y."/>
            <person name="Gao J.L."/>
            <person name="Fan L.J."/>
            <person name="van de Weg E."/>
            <person name="Wang J.Y."/>
            <person name="Gao Z.S."/>
        </authorList>
    </citation>
    <scope>NUCLEOTIDE SEQUENCE [LARGE SCALE GENOMIC DNA]</scope>
    <source>
        <tissue evidence="3">Leaves</tissue>
    </source>
</reference>
<reference evidence="3" key="1">
    <citation type="submission" date="2018-07" db="EMBL/GenBank/DDBJ databases">
        <authorList>
            <person name="Gao Z.-S."/>
            <person name="Jia H.-M."/>
            <person name="Jia H.-J."/>
            <person name="Cai Q.-L."/>
            <person name="Wang Y."/>
            <person name="Zhao H.-B."/>
        </authorList>
    </citation>
    <scope>NUCLEOTIDE SEQUENCE</scope>
    <source>
        <tissue evidence="3">Leaves</tissue>
    </source>
</reference>
<protein>
    <submittedName>
        <fullName evidence="3">Uncharacterized protein</fullName>
    </submittedName>
</protein>
<comment type="caution">
    <text evidence="3">The sequence shown here is derived from an EMBL/GenBank/DDBJ whole genome shotgun (WGS) entry which is preliminary data.</text>
</comment>
<accession>A0A6A1VET0</accession>
<organism evidence="3 4">
    <name type="scientific">Morella rubra</name>
    <name type="common">Chinese bayberry</name>
    <dbReference type="NCBI Taxonomy" id="262757"/>
    <lineage>
        <taxon>Eukaryota</taxon>
        <taxon>Viridiplantae</taxon>
        <taxon>Streptophyta</taxon>
        <taxon>Embryophyta</taxon>
        <taxon>Tracheophyta</taxon>
        <taxon>Spermatophyta</taxon>
        <taxon>Magnoliopsida</taxon>
        <taxon>eudicotyledons</taxon>
        <taxon>Gunneridae</taxon>
        <taxon>Pentapetalae</taxon>
        <taxon>rosids</taxon>
        <taxon>fabids</taxon>
        <taxon>Fagales</taxon>
        <taxon>Myricaceae</taxon>
        <taxon>Morella</taxon>
    </lineage>
</organism>
<keyword evidence="4" id="KW-1185">Reference proteome</keyword>
<dbReference type="EMBL" id="RXIC02000419">
    <property type="protein sequence ID" value="KAB1199745.1"/>
    <property type="molecule type" value="Genomic_DNA"/>
</dbReference>
<sequence>MKICRSSEGFWFVDPDSCCSPLANLLLLADVATKIAEDEEKSKQQRRKRSYGSIQGDSSFIIPKKSKKNEGKVGMGSRKGPKVDVLTVNPRSCCSPLANPLLLADVATKVAEDEEKSKQQRRKRSYGSIQGDSSFMIPKKSKKNEGKVVMGSRKGPKVDVPNVNPNPLPELSEEFKHMIEQMAGTEVTMVI</sequence>
<evidence type="ECO:0000313" key="2">
    <source>
        <dbReference type="EMBL" id="KAB1199745.1"/>
    </source>
</evidence>
<feature type="region of interest" description="Disordered" evidence="1">
    <location>
        <begin position="38"/>
        <end position="82"/>
    </location>
</feature>
<feature type="region of interest" description="Disordered" evidence="1">
    <location>
        <begin position="113"/>
        <end position="165"/>
    </location>
</feature>